<evidence type="ECO:0000313" key="2">
    <source>
        <dbReference type="EMBL" id="QCD53572.1"/>
    </source>
</evidence>
<protein>
    <recommendedName>
        <fullName evidence="4">Transposase</fullName>
    </recommendedName>
</protein>
<keyword evidence="3" id="KW-1185">Reference proteome</keyword>
<evidence type="ECO:0000313" key="3">
    <source>
        <dbReference type="Proteomes" id="UP000495940"/>
    </source>
</evidence>
<dbReference type="EMBL" id="CP021978">
    <property type="protein sequence ID" value="QCD53572.1"/>
    <property type="molecule type" value="Genomic_DNA"/>
</dbReference>
<sequence length="95" mass="10416">MPQVPRCGRSHTCKPRRAAHELSERGDEHGRVAADRAPVHLLDGTAALQGQTEPVEHRPHQAGSSAGRTLQLIDGIRWRTRTGASWRDVPGRNGL</sequence>
<proteinExistence type="predicted"/>
<feature type="compositionally biased region" description="Basic and acidic residues" evidence="1">
    <location>
        <begin position="18"/>
        <end position="32"/>
    </location>
</feature>
<accession>A0A6G5R7G6</accession>
<feature type="compositionally biased region" description="Basic residues" evidence="1">
    <location>
        <begin position="8"/>
        <end position="17"/>
    </location>
</feature>
<name>A0A6G5R7G6_9ACTN</name>
<organism evidence="2 3">
    <name type="scientific">Streptomyces hawaiiensis</name>
    <dbReference type="NCBI Taxonomy" id="67305"/>
    <lineage>
        <taxon>Bacteria</taxon>
        <taxon>Bacillati</taxon>
        <taxon>Actinomycetota</taxon>
        <taxon>Actinomycetes</taxon>
        <taxon>Kitasatosporales</taxon>
        <taxon>Streptomycetaceae</taxon>
        <taxon>Streptomyces</taxon>
    </lineage>
</organism>
<gene>
    <name evidence="2" type="ORF">CEB94_00505</name>
</gene>
<dbReference type="AlphaFoldDB" id="A0A6G5R7G6"/>
<reference evidence="2 3" key="1">
    <citation type="submission" date="2017-06" db="EMBL/GenBank/DDBJ databases">
        <title>Complete Genome Sequence of Streptomyces hawaiiensis NRRL 15010 and insights into acyldepsipeptides biosynthesis.</title>
        <authorList>
            <person name="Mariita R.M."/>
            <person name="Sello J.K."/>
        </authorList>
    </citation>
    <scope>NUCLEOTIDE SEQUENCE [LARGE SCALE GENOMIC DNA]</scope>
    <source>
        <strain evidence="2 3">ATCC 12236</strain>
    </source>
</reference>
<evidence type="ECO:0008006" key="4">
    <source>
        <dbReference type="Google" id="ProtNLM"/>
    </source>
</evidence>
<dbReference type="Proteomes" id="UP000495940">
    <property type="component" value="Chromosome"/>
</dbReference>
<evidence type="ECO:0000256" key="1">
    <source>
        <dbReference type="SAM" id="MobiDB-lite"/>
    </source>
</evidence>
<dbReference type="KEGG" id="shaw:CEB94_00505"/>
<feature type="region of interest" description="Disordered" evidence="1">
    <location>
        <begin position="1"/>
        <end position="32"/>
    </location>
</feature>